<name>A0ABS5DUN2_9BURK</name>
<accession>A0ABS5DUN2</accession>
<evidence type="ECO:0000313" key="2">
    <source>
        <dbReference type="Proteomes" id="UP000672097"/>
    </source>
</evidence>
<keyword evidence="2" id="KW-1185">Reference proteome</keyword>
<dbReference type="RefSeq" id="WP_210806691.1">
    <property type="nucleotide sequence ID" value="NZ_JAGQDG010000002.1"/>
</dbReference>
<comment type="caution">
    <text evidence="1">The sequence shown here is derived from an EMBL/GenBank/DDBJ whole genome shotgun (WGS) entry which is preliminary data.</text>
</comment>
<dbReference type="Pfam" id="PF10076">
    <property type="entry name" value="Phage_Mu_Gp48"/>
    <property type="match status" value="1"/>
</dbReference>
<evidence type="ECO:0000313" key="1">
    <source>
        <dbReference type="EMBL" id="MBQ0934581.1"/>
    </source>
</evidence>
<gene>
    <name evidence="1" type="ORF">KAK11_04495</name>
</gene>
<sequence length="187" mass="20350">MSTTPTVERFTQALAALLPTGWAWPRAESSTLMRVLRGLASAFAEHHAWAQLAFEQWLPHKTTSRLEEWEYACGLPDKCYGATQPYEDRRDRLLARLRGPTGAYADSSPAAPGALAALLADMGYTATVTYTQPFRFGRERFGARFGASGVLHVGVSGVTGTAPLDAAVIACALEDYIPARFRITITL</sequence>
<dbReference type="Proteomes" id="UP000672097">
    <property type="component" value="Unassembled WGS sequence"/>
</dbReference>
<proteinExistence type="predicted"/>
<dbReference type="InterPro" id="IPR018755">
    <property type="entry name" value="Phage_Mu_Gp48"/>
</dbReference>
<protein>
    <submittedName>
        <fullName evidence="1">DUF2313 domain-containing protein</fullName>
    </submittedName>
</protein>
<dbReference type="EMBL" id="JAGQDG010000002">
    <property type="protein sequence ID" value="MBQ0934581.1"/>
    <property type="molecule type" value="Genomic_DNA"/>
</dbReference>
<organism evidence="1 2">
    <name type="scientific">Ideonella paludis</name>
    <dbReference type="NCBI Taxonomy" id="1233411"/>
    <lineage>
        <taxon>Bacteria</taxon>
        <taxon>Pseudomonadati</taxon>
        <taxon>Pseudomonadota</taxon>
        <taxon>Betaproteobacteria</taxon>
        <taxon>Burkholderiales</taxon>
        <taxon>Sphaerotilaceae</taxon>
        <taxon>Ideonella</taxon>
    </lineage>
</organism>
<reference evidence="1 2" key="1">
    <citation type="submission" date="2021-04" db="EMBL/GenBank/DDBJ databases">
        <title>The genome sequence of type strain Ideonella paludis KCTC 32238.</title>
        <authorList>
            <person name="Liu Y."/>
        </authorList>
    </citation>
    <scope>NUCLEOTIDE SEQUENCE [LARGE SCALE GENOMIC DNA]</scope>
    <source>
        <strain evidence="1 2">KCTC 32238</strain>
    </source>
</reference>